<keyword evidence="5 9" id="KW-0812">Transmembrane</keyword>
<dbReference type="PANTHER" id="PTHR30026">
    <property type="entry name" value="OUTER MEMBRANE PROTEIN TOLC"/>
    <property type="match status" value="1"/>
</dbReference>
<dbReference type="Proteomes" id="UP000034491">
    <property type="component" value="Unassembled WGS sequence"/>
</dbReference>
<dbReference type="RefSeq" id="WP_046505192.1">
    <property type="nucleotide sequence ID" value="NZ_LANI01000004.1"/>
</dbReference>
<dbReference type="NCBIfam" id="TIGR01844">
    <property type="entry name" value="type_I_sec_TolC"/>
    <property type="match status" value="1"/>
</dbReference>
<name>A0A0M2R794_9PROT</name>
<evidence type="ECO:0000256" key="3">
    <source>
        <dbReference type="ARBA" id="ARBA00022448"/>
    </source>
</evidence>
<feature type="compositionally biased region" description="Low complexity" evidence="8">
    <location>
        <begin position="89"/>
        <end position="99"/>
    </location>
</feature>
<keyword evidence="7" id="KW-0998">Cell outer membrane</keyword>
<accession>A0A0M2R794</accession>
<feature type="transmembrane region" description="Helical" evidence="9">
    <location>
        <begin position="12"/>
        <end position="33"/>
    </location>
</feature>
<proteinExistence type="inferred from homology"/>
<dbReference type="SUPFAM" id="SSF56954">
    <property type="entry name" value="Outer membrane efflux proteins (OEP)"/>
    <property type="match status" value="1"/>
</dbReference>
<evidence type="ECO:0000256" key="8">
    <source>
        <dbReference type="SAM" id="MobiDB-lite"/>
    </source>
</evidence>
<dbReference type="GO" id="GO:0015288">
    <property type="term" value="F:porin activity"/>
    <property type="evidence" value="ECO:0007669"/>
    <property type="project" value="TreeGrafter"/>
</dbReference>
<gene>
    <name evidence="10" type="ORF">WH95_07680</name>
</gene>
<dbReference type="Gene3D" id="1.20.1600.10">
    <property type="entry name" value="Outer membrane efflux proteins (OEP)"/>
    <property type="match status" value="1"/>
</dbReference>
<dbReference type="InterPro" id="IPR051906">
    <property type="entry name" value="TolC-like"/>
</dbReference>
<protein>
    <recommendedName>
        <fullName evidence="12">Type I secretion protein TolC</fullName>
    </recommendedName>
</protein>
<keyword evidence="11" id="KW-1185">Reference proteome</keyword>
<evidence type="ECO:0000256" key="9">
    <source>
        <dbReference type="SAM" id="Phobius"/>
    </source>
</evidence>
<dbReference type="AlphaFoldDB" id="A0A0M2R794"/>
<evidence type="ECO:0000256" key="7">
    <source>
        <dbReference type="ARBA" id="ARBA00023237"/>
    </source>
</evidence>
<evidence type="ECO:0000313" key="11">
    <source>
        <dbReference type="Proteomes" id="UP000034491"/>
    </source>
</evidence>
<keyword evidence="6 9" id="KW-0472">Membrane</keyword>
<evidence type="ECO:0000256" key="6">
    <source>
        <dbReference type="ARBA" id="ARBA00023136"/>
    </source>
</evidence>
<evidence type="ECO:0000256" key="2">
    <source>
        <dbReference type="ARBA" id="ARBA00007613"/>
    </source>
</evidence>
<sequence length="463" mass="50395">MIKSIGNTKKALLSRCAIVGVAIYTGFSGGVMAQTLNESLVKAYETNPSLSSAQTGLKSVNEGVPQALSAWRPDVRITSSAGVRRTDTDTPTGDSTDTTHPLNATLQVSQSFYQGGRTQAATEQAENLVLAERASVTSVEQDVLLRAVTAYADVWRDQAILELNINNEKVLARQFEATRDRFDVGELTRTDVAQAESRYSTSTAQRIASEGTLNSSKAVFEEVIGEYPEGTLDRPDPFAVLPANEGELLGVALENNPALLAAKYNELASQNEVREITGELYPDLSLVGRVSRSDETSGKDVDSTSGEILAQLVVPIYQQGLVSSRVRQAKQTANQRRIQIVEQRRAVEQQGVSSWENLVSSQAQIKSFTSSVNAAEIALDGVRQEEEVGERTVLDVLDAEQELLDAQVNLVRAQRDEVVATYQVLSTMGQMTAQYIGLPVNVFDPTGDYNNVRDKWFGLGIEN</sequence>
<dbReference type="InterPro" id="IPR010130">
    <property type="entry name" value="T1SS_OMP_TolC"/>
</dbReference>
<evidence type="ECO:0000313" key="10">
    <source>
        <dbReference type="EMBL" id="KKJ77556.1"/>
    </source>
</evidence>
<organism evidence="10 11">
    <name type="scientific">Kiloniella litopenaei</name>
    <dbReference type="NCBI Taxonomy" id="1549748"/>
    <lineage>
        <taxon>Bacteria</taxon>
        <taxon>Pseudomonadati</taxon>
        <taxon>Pseudomonadota</taxon>
        <taxon>Alphaproteobacteria</taxon>
        <taxon>Rhodospirillales</taxon>
        <taxon>Kiloniellaceae</taxon>
        <taxon>Kiloniella</taxon>
    </lineage>
</organism>
<feature type="region of interest" description="Disordered" evidence="8">
    <location>
        <begin position="79"/>
        <end position="101"/>
    </location>
</feature>
<dbReference type="GO" id="GO:0015562">
    <property type="term" value="F:efflux transmembrane transporter activity"/>
    <property type="evidence" value="ECO:0007669"/>
    <property type="project" value="InterPro"/>
</dbReference>
<dbReference type="InterPro" id="IPR003423">
    <property type="entry name" value="OMP_efflux"/>
</dbReference>
<comment type="caution">
    <text evidence="10">The sequence shown here is derived from an EMBL/GenBank/DDBJ whole genome shotgun (WGS) entry which is preliminary data.</text>
</comment>
<evidence type="ECO:0008006" key="12">
    <source>
        <dbReference type="Google" id="ProtNLM"/>
    </source>
</evidence>
<evidence type="ECO:0000256" key="5">
    <source>
        <dbReference type="ARBA" id="ARBA00022692"/>
    </source>
</evidence>
<dbReference type="OrthoDB" id="9789368at2"/>
<keyword evidence="9" id="KW-1133">Transmembrane helix</keyword>
<keyword evidence="4" id="KW-1134">Transmembrane beta strand</keyword>
<comment type="similarity">
    <text evidence="2">Belongs to the outer membrane factor (OMF) (TC 1.B.17) family.</text>
</comment>
<dbReference type="Pfam" id="PF02321">
    <property type="entry name" value="OEP"/>
    <property type="match status" value="2"/>
</dbReference>
<dbReference type="STRING" id="1549748.WH95_07680"/>
<reference evidence="10 11" key="1">
    <citation type="submission" date="2015-03" db="EMBL/GenBank/DDBJ databases">
        <title>Genome sequence of Kiloniella sp. P1-1, isolated from the gut microflora of Pacific white shrimp, Penaeus vannamei.</title>
        <authorList>
            <person name="Shao Z."/>
            <person name="Wang L."/>
            <person name="Li X."/>
        </authorList>
    </citation>
    <scope>NUCLEOTIDE SEQUENCE [LARGE SCALE GENOMIC DNA]</scope>
    <source>
        <strain evidence="10 11">P1-1</strain>
    </source>
</reference>
<dbReference type="PANTHER" id="PTHR30026:SF22">
    <property type="entry name" value="OUTER MEMBRANE EFFLUX PROTEIN"/>
    <property type="match status" value="1"/>
</dbReference>
<dbReference type="EMBL" id="LANI01000004">
    <property type="protein sequence ID" value="KKJ77556.1"/>
    <property type="molecule type" value="Genomic_DNA"/>
</dbReference>
<dbReference type="GO" id="GO:0009279">
    <property type="term" value="C:cell outer membrane"/>
    <property type="evidence" value="ECO:0007669"/>
    <property type="project" value="UniProtKB-SubCell"/>
</dbReference>
<dbReference type="PATRIC" id="fig|1549748.8.peg.3496"/>
<evidence type="ECO:0000256" key="1">
    <source>
        <dbReference type="ARBA" id="ARBA00004442"/>
    </source>
</evidence>
<comment type="subcellular location">
    <subcellularLocation>
        <location evidence="1">Cell outer membrane</location>
    </subcellularLocation>
</comment>
<dbReference type="GO" id="GO:1990281">
    <property type="term" value="C:efflux pump complex"/>
    <property type="evidence" value="ECO:0007669"/>
    <property type="project" value="TreeGrafter"/>
</dbReference>
<keyword evidence="3" id="KW-0813">Transport</keyword>
<evidence type="ECO:0000256" key="4">
    <source>
        <dbReference type="ARBA" id="ARBA00022452"/>
    </source>
</evidence>